<keyword evidence="4" id="KW-1185">Reference proteome</keyword>
<feature type="transmembrane region" description="Helical" evidence="1">
    <location>
        <begin position="13"/>
        <end position="34"/>
    </location>
</feature>
<keyword evidence="1 2" id="KW-0812">Transmembrane</keyword>
<gene>
    <name evidence="2" type="ordered locus">MTR_2g019150</name>
</gene>
<dbReference type="Proteomes" id="UP000002051">
    <property type="component" value="Chromosome 2"/>
</dbReference>
<evidence type="ECO:0000256" key="1">
    <source>
        <dbReference type="SAM" id="Phobius"/>
    </source>
</evidence>
<dbReference type="EMBL" id="CM001218">
    <property type="protein sequence ID" value="AES64151.1"/>
    <property type="molecule type" value="Genomic_DNA"/>
</dbReference>
<evidence type="ECO:0000313" key="4">
    <source>
        <dbReference type="Proteomes" id="UP000002051"/>
    </source>
</evidence>
<accession>G7IP66</accession>
<organism evidence="2 4">
    <name type="scientific">Medicago truncatula</name>
    <name type="common">Barrel medic</name>
    <name type="synonym">Medicago tribuloides</name>
    <dbReference type="NCBI Taxonomy" id="3880"/>
    <lineage>
        <taxon>Eukaryota</taxon>
        <taxon>Viridiplantae</taxon>
        <taxon>Streptophyta</taxon>
        <taxon>Embryophyta</taxon>
        <taxon>Tracheophyta</taxon>
        <taxon>Spermatophyta</taxon>
        <taxon>Magnoliopsida</taxon>
        <taxon>eudicotyledons</taxon>
        <taxon>Gunneridae</taxon>
        <taxon>Pentapetalae</taxon>
        <taxon>rosids</taxon>
        <taxon>fabids</taxon>
        <taxon>Fabales</taxon>
        <taxon>Fabaceae</taxon>
        <taxon>Papilionoideae</taxon>
        <taxon>50 kb inversion clade</taxon>
        <taxon>NPAAA clade</taxon>
        <taxon>Hologalegina</taxon>
        <taxon>IRL clade</taxon>
        <taxon>Trifolieae</taxon>
        <taxon>Medicago</taxon>
    </lineage>
</organism>
<evidence type="ECO:0000313" key="3">
    <source>
        <dbReference type="EnsemblPlants" id="AES64151"/>
    </source>
</evidence>
<evidence type="ECO:0000313" key="2">
    <source>
        <dbReference type="EMBL" id="AES64151.1"/>
    </source>
</evidence>
<dbReference type="EnsemblPlants" id="AES64151">
    <property type="protein sequence ID" value="AES64151"/>
    <property type="gene ID" value="MTR_2g019150"/>
</dbReference>
<reference evidence="2 4" key="1">
    <citation type="journal article" date="2011" name="Nature">
        <title>The Medicago genome provides insight into the evolution of rhizobial symbioses.</title>
        <authorList>
            <person name="Young N.D."/>
            <person name="Debelle F."/>
            <person name="Oldroyd G.E."/>
            <person name="Geurts R."/>
            <person name="Cannon S.B."/>
            <person name="Udvardi M.K."/>
            <person name="Benedito V.A."/>
            <person name="Mayer K.F."/>
            <person name="Gouzy J."/>
            <person name="Schoof H."/>
            <person name="Van de Peer Y."/>
            <person name="Proost S."/>
            <person name="Cook D.R."/>
            <person name="Meyers B.C."/>
            <person name="Spannagl M."/>
            <person name="Cheung F."/>
            <person name="De Mita S."/>
            <person name="Krishnakumar V."/>
            <person name="Gundlach H."/>
            <person name="Zhou S."/>
            <person name="Mudge J."/>
            <person name="Bharti A.K."/>
            <person name="Murray J.D."/>
            <person name="Naoumkina M.A."/>
            <person name="Rosen B."/>
            <person name="Silverstein K.A."/>
            <person name="Tang H."/>
            <person name="Rombauts S."/>
            <person name="Zhao P.X."/>
            <person name="Zhou P."/>
            <person name="Barbe V."/>
            <person name="Bardou P."/>
            <person name="Bechner M."/>
            <person name="Bellec A."/>
            <person name="Berger A."/>
            <person name="Berges H."/>
            <person name="Bidwell S."/>
            <person name="Bisseling T."/>
            <person name="Choisne N."/>
            <person name="Couloux A."/>
            <person name="Denny R."/>
            <person name="Deshpande S."/>
            <person name="Dai X."/>
            <person name="Doyle J.J."/>
            <person name="Dudez A.M."/>
            <person name="Farmer A.D."/>
            <person name="Fouteau S."/>
            <person name="Franken C."/>
            <person name="Gibelin C."/>
            <person name="Gish J."/>
            <person name="Goldstein S."/>
            <person name="Gonzalez A.J."/>
            <person name="Green P.J."/>
            <person name="Hallab A."/>
            <person name="Hartog M."/>
            <person name="Hua A."/>
            <person name="Humphray S.J."/>
            <person name="Jeong D.H."/>
            <person name="Jing Y."/>
            <person name="Jocker A."/>
            <person name="Kenton S.M."/>
            <person name="Kim D.J."/>
            <person name="Klee K."/>
            <person name="Lai H."/>
            <person name="Lang C."/>
            <person name="Lin S."/>
            <person name="Macmil S.L."/>
            <person name="Magdelenat G."/>
            <person name="Matthews L."/>
            <person name="McCorrison J."/>
            <person name="Monaghan E.L."/>
            <person name="Mun J.H."/>
            <person name="Najar F.Z."/>
            <person name="Nicholson C."/>
            <person name="Noirot C."/>
            <person name="O'Bleness M."/>
            <person name="Paule C.R."/>
            <person name="Poulain J."/>
            <person name="Prion F."/>
            <person name="Qin B."/>
            <person name="Qu C."/>
            <person name="Retzel E.F."/>
            <person name="Riddle C."/>
            <person name="Sallet E."/>
            <person name="Samain S."/>
            <person name="Samson N."/>
            <person name="Sanders I."/>
            <person name="Saurat O."/>
            <person name="Scarpelli C."/>
            <person name="Schiex T."/>
            <person name="Segurens B."/>
            <person name="Severin A.J."/>
            <person name="Sherrier D.J."/>
            <person name="Shi R."/>
            <person name="Sims S."/>
            <person name="Singer S.R."/>
            <person name="Sinharoy S."/>
            <person name="Sterck L."/>
            <person name="Viollet A."/>
            <person name="Wang B.B."/>
            <person name="Wang K."/>
            <person name="Wang M."/>
            <person name="Wang X."/>
            <person name="Warfsmann J."/>
            <person name="Weissenbach J."/>
            <person name="White D.D."/>
            <person name="White J.D."/>
            <person name="Wiley G.B."/>
            <person name="Wincker P."/>
            <person name="Xing Y."/>
            <person name="Yang L."/>
            <person name="Yao Z."/>
            <person name="Ying F."/>
            <person name="Zhai J."/>
            <person name="Zhou L."/>
            <person name="Zuber A."/>
            <person name="Denarie J."/>
            <person name="Dixon R.A."/>
            <person name="May G.D."/>
            <person name="Schwartz D.C."/>
            <person name="Rogers J."/>
            <person name="Quetier F."/>
            <person name="Town C.D."/>
            <person name="Roe B.A."/>
        </authorList>
    </citation>
    <scope>NUCLEOTIDE SEQUENCE [LARGE SCALE GENOMIC DNA]</scope>
    <source>
        <strain evidence="2">A17</strain>
        <strain evidence="3 4">cv. Jemalong A17</strain>
    </source>
</reference>
<sequence length="77" mass="8657">MSMSPRQPHNGEILFDYVIALVFILVTPVFRLLLFISLAPFFLFLIVNSICSLFKYYLSDVGLNPPPQSQHNEGVGA</sequence>
<reference evidence="2 4" key="2">
    <citation type="journal article" date="2014" name="BMC Genomics">
        <title>An improved genome release (version Mt4.0) for the model legume Medicago truncatula.</title>
        <authorList>
            <person name="Tang H."/>
            <person name="Krishnakumar V."/>
            <person name="Bidwell S."/>
            <person name="Rosen B."/>
            <person name="Chan A."/>
            <person name="Zhou S."/>
            <person name="Gentzbittel L."/>
            <person name="Childs K.L."/>
            <person name="Yandell M."/>
            <person name="Gundlach H."/>
            <person name="Mayer K.F."/>
            <person name="Schwartz D.C."/>
            <person name="Town C.D."/>
        </authorList>
    </citation>
    <scope>GENOME REANNOTATION</scope>
    <source>
        <strain evidence="3 4">cv. Jemalong A17</strain>
    </source>
</reference>
<dbReference type="AlphaFoldDB" id="G7IP66"/>
<dbReference type="PaxDb" id="3880-AES64151"/>
<keyword evidence="1" id="KW-1133">Transmembrane helix</keyword>
<keyword evidence="1" id="KW-0472">Membrane</keyword>
<proteinExistence type="predicted"/>
<protein>
    <submittedName>
        <fullName evidence="2">Transmembrane protein, putative</fullName>
    </submittedName>
</protein>
<reference evidence="3" key="3">
    <citation type="submission" date="2015-04" db="UniProtKB">
        <authorList>
            <consortium name="EnsemblPlants"/>
        </authorList>
    </citation>
    <scope>IDENTIFICATION</scope>
    <source>
        <strain evidence="3">cv. Jemalong A17</strain>
    </source>
</reference>
<name>G7IP66_MEDTR</name>
<dbReference type="HOGENOM" id="CLU_2641792_0_0_1"/>